<evidence type="ECO:0000313" key="1">
    <source>
        <dbReference type="EMBL" id="CAL1580952.1"/>
    </source>
</evidence>
<dbReference type="EMBL" id="OZ035836">
    <property type="protein sequence ID" value="CAL1580952.1"/>
    <property type="molecule type" value="Genomic_DNA"/>
</dbReference>
<dbReference type="AlphaFoldDB" id="A0AAV2JTS8"/>
<proteinExistence type="predicted"/>
<organism evidence="1 2">
    <name type="scientific">Knipowitschia caucasica</name>
    <name type="common">Caucasian dwarf goby</name>
    <name type="synonym">Pomatoschistus caucasicus</name>
    <dbReference type="NCBI Taxonomy" id="637954"/>
    <lineage>
        <taxon>Eukaryota</taxon>
        <taxon>Metazoa</taxon>
        <taxon>Chordata</taxon>
        <taxon>Craniata</taxon>
        <taxon>Vertebrata</taxon>
        <taxon>Euteleostomi</taxon>
        <taxon>Actinopterygii</taxon>
        <taxon>Neopterygii</taxon>
        <taxon>Teleostei</taxon>
        <taxon>Neoteleostei</taxon>
        <taxon>Acanthomorphata</taxon>
        <taxon>Gobiaria</taxon>
        <taxon>Gobiiformes</taxon>
        <taxon>Gobioidei</taxon>
        <taxon>Gobiidae</taxon>
        <taxon>Gobiinae</taxon>
        <taxon>Knipowitschia</taxon>
    </lineage>
</organism>
<gene>
    <name evidence="1" type="ORF">KC01_LOCUS11734</name>
</gene>
<accession>A0AAV2JTS8</accession>
<name>A0AAV2JTS8_KNICA</name>
<dbReference type="Proteomes" id="UP001497482">
    <property type="component" value="Chromosome 14"/>
</dbReference>
<sequence length="324" mass="33435">MIGLVWWEEGGNCGDVEFGGVGGGGGVSWVGGEGGVLWAAGMSEGGFWFWCAEGGEEGGVRGVGESGLGAETEGKGGMVWWKRGRGGREWFWVWGKKRMGEVGYDSWFWCEITEEGEGGGVGCGLWWRGEGRGESWFGGDGEGRGWFVEEEGGGGSWCFVVEREGWLGSGLGGREVGWGDWFVWKRGGGGGGKGTLGVGFWFGRVEGRGECRVVSVYGGRGGEGCEWCGAVCGEDVWGEVGLVGEGEVGQGGTVCGGFSVGVGAESGGRWGLEGGRCDWFGGFDGEGGWVGSWGFGFGMLLGGEGGCKVGLGLEIGGETGGGRS</sequence>
<reference evidence="1 2" key="1">
    <citation type="submission" date="2024-04" db="EMBL/GenBank/DDBJ databases">
        <authorList>
            <person name="Waldvogel A.-M."/>
            <person name="Schoenle A."/>
        </authorList>
    </citation>
    <scope>NUCLEOTIDE SEQUENCE [LARGE SCALE GENOMIC DNA]</scope>
</reference>
<evidence type="ECO:0000313" key="2">
    <source>
        <dbReference type="Proteomes" id="UP001497482"/>
    </source>
</evidence>
<protein>
    <submittedName>
        <fullName evidence="1">Uncharacterized protein</fullName>
    </submittedName>
</protein>
<keyword evidence="2" id="KW-1185">Reference proteome</keyword>